<reference evidence="6 7" key="1">
    <citation type="submission" date="2017-03" db="EMBL/GenBank/DDBJ databases">
        <title>Genomes of endolithic fungi from Antarctica.</title>
        <authorList>
            <person name="Coleine C."/>
            <person name="Masonjones S."/>
            <person name="Stajich J.E."/>
        </authorList>
    </citation>
    <scope>NUCLEOTIDE SEQUENCE [LARGE SCALE GENOMIC DNA]</scope>
    <source>
        <strain evidence="6 7">CCFEE 5187</strain>
    </source>
</reference>
<evidence type="ECO:0000256" key="2">
    <source>
        <dbReference type="ARBA" id="ARBA00022692"/>
    </source>
</evidence>
<protein>
    <recommendedName>
        <fullName evidence="8">Major facilitator superfamily (MFS) profile domain-containing protein</fullName>
    </recommendedName>
</protein>
<keyword evidence="7" id="KW-1185">Reference proteome</keyword>
<evidence type="ECO:0000256" key="3">
    <source>
        <dbReference type="ARBA" id="ARBA00022989"/>
    </source>
</evidence>
<dbReference type="InterPro" id="IPR036259">
    <property type="entry name" value="MFS_trans_sf"/>
</dbReference>
<dbReference type="OrthoDB" id="3026777at2759"/>
<feature type="transmembrane region" description="Helical" evidence="5">
    <location>
        <begin position="137"/>
        <end position="159"/>
    </location>
</feature>
<dbReference type="AlphaFoldDB" id="A0A4U0XD05"/>
<accession>A0A4U0XD05</accession>
<dbReference type="SUPFAM" id="SSF103473">
    <property type="entry name" value="MFS general substrate transporter"/>
    <property type="match status" value="1"/>
</dbReference>
<sequence>MSPFSWIDRLVPLAYPNSISLRSNVVLLLAINIVVYGGVLGSMDVLILYPQMVYKWGNVENNLFMSLVNAFRAAVSTLALPVMVKTFRNDVHSTTSYPEFSRTPVGAQPLDRALIRTAVLLELAGYVGYAVAPNGIVFTLCGALAAFGGIGLVTTEAALTKHINLERIGELMGGLGFLQALMRIVAPTVVNLVYAATVEVMPQIAFLGIAMLLGFGALLTLFLKVSV</sequence>
<dbReference type="GO" id="GO:0022857">
    <property type="term" value="F:transmembrane transporter activity"/>
    <property type="evidence" value="ECO:0007669"/>
    <property type="project" value="TreeGrafter"/>
</dbReference>
<dbReference type="PANTHER" id="PTHR23507">
    <property type="entry name" value="ZGC:174356"/>
    <property type="match status" value="1"/>
</dbReference>
<feature type="transmembrane region" description="Helical" evidence="5">
    <location>
        <begin position="63"/>
        <end position="84"/>
    </location>
</feature>
<dbReference type="EMBL" id="NAJN01000410">
    <property type="protein sequence ID" value="TKA73726.1"/>
    <property type="molecule type" value="Genomic_DNA"/>
</dbReference>
<evidence type="ECO:0000256" key="1">
    <source>
        <dbReference type="ARBA" id="ARBA00004141"/>
    </source>
</evidence>
<gene>
    <name evidence="6" type="ORF">B0A49_03173</name>
</gene>
<dbReference type="GO" id="GO:0016020">
    <property type="term" value="C:membrane"/>
    <property type="evidence" value="ECO:0007669"/>
    <property type="project" value="UniProtKB-SubCell"/>
</dbReference>
<keyword evidence="2 5" id="KW-0812">Transmembrane</keyword>
<evidence type="ECO:0000313" key="7">
    <source>
        <dbReference type="Proteomes" id="UP000308768"/>
    </source>
</evidence>
<evidence type="ECO:0008006" key="8">
    <source>
        <dbReference type="Google" id="ProtNLM"/>
    </source>
</evidence>
<feature type="transmembrane region" description="Helical" evidence="5">
    <location>
        <begin position="200"/>
        <end position="223"/>
    </location>
</feature>
<proteinExistence type="predicted"/>
<keyword evidence="4 5" id="KW-0472">Membrane</keyword>
<evidence type="ECO:0000256" key="5">
    <source>
        <dbReference type="SAM" id="Phobius"/>
    </source>
</evidence>
<dbReference type="Proteomes" id="UP000308768">
    <property type="component" value="Unassembled WGS sequence"/>
</dbReference>
<feature type="transmembrane region" description="Helical" evidence="5">
    <location>
        <begin position="21"/>
        <end position="43"/>
    </location>
</feature>
<evidence type="ECO:0000313" key="6">
    <source>
        <dbReference type="EMBL" id="TKA73726.1"/>
    </source>
</evidence>
<dbReference type="PANTHER" id="PTHR23507:SF40">
    <property type="entry name" value="TETRACYCLINE-EFFLUX TRANSPORTER"/>
    <property type="match status" value="1"/>
</dbReference>
<evidence type="ECO:0000256" key="4">
    <source>
        <dbReference type="ARBA" id="ARBA00023136"/>
    </source>
</evidence>
<organism evidence="6 7">
    <name type="scientific">Cryomyces minteri</name>
    <dbReference type="NCBI Taxonomy" id="331657"/>
    <lineage>
        <taxon>Eukaryota</taxon>
        <taxon>Fungi</taxon>
        <taxon>Dikarya</taxon>
        <taxon>Ascomycota</taxon>
        <taxon>Pezizomycotina</taxon>
        <taxon>Dothideomycetes</taxon>
        <taxon>Dothideomycetes incertae sedis</taxon>
        <taxon>Cryomyces</taxon>
    </lineage>
</organism>
<comment type="caution">
    <text evidence="6">The sequence shown here is derived from an EMBL/GenBank/DDBJ whole genome shotgun (WGS) entry which is preliminary data.</text>
</comment>
<feature type="transmembrane region" description="Helical" evidence="5">
    <location>
        <begin position="171"/>
        <end position="194"/>
    </location>
</feature>
<keyword evidence="3 5" id="KW-1133">Transmembrane helix</keyword>
<comment type="subcellular location">
    <subcellularLocation>
        <location evidence="1">Membrane</location>
        <topology evidence="1">Multi-pass membrane protein</topology>
    </subcellularLocation>
</comment>
<name>A0A4U0XD05_9PEZI</name>
<dbReference type="Gene3D" id="1.20.1250.20">
    <property type="entry name" value="MFS general substrate transporter like domains"/>
    <property type="match status" value="1"/>
</dbReference>